<reference evidence="3 4" key="1">
    <citation type="submission" date="2024-06" db="EMBL/GenBank/DDBJ databases">
        <title>Complete genome of Phlyctema vagabunda strain 19-DSS-EL-015.</title>
        <authorList>
            <person name="Fiorenzani C."/>
        </authorList>
    </citation>
    <scope>NUCLEOTIDE SEQUENCE [LARGE SCALE GENOMIC DNA]</scope>
    <source>
        <strain evidence="3 4">19-DSS-EL-015</strain>
    </source>
</reference>
<dbReference type="InterPro" id="IPR029052">
    <property type="entry name" value="Metallo-depent_PP-like"/>
</dbReference>
<dbReference type="Gene3D" id="3.60.21.10">
    <property type="match status" value="1"/>
</dbReference>
<gene>
    <name evidence="3" type="ORF">PVAG01_00360</name>
</gene>
<dbReference type="Pfam" id="PF00149">
    <property type="entry name" value="Metallophos"/>
    <property type="match status" value="1"/>
</dbReference>
<protein>
    <recommendedName>
        <fullName evidence="2">Calcineurin-like phosphoesterase domain-containing protein</fullName>
    </recommendedName>
</protein>
<feature type="region of interest" description="Disordered" evidence="1">
    <location>
        <begin position="122"/>
        <end position="159"/>
    </location>
</feature>
<accession>A0ABR4PUC9</accession>
<evidence type="ECO:0000259" key="2">
    <source>
        <dbReference type="Pfam" id="PF00149"/>
    </source>
</evidence>
<dbReference type="EMBL" id="JBFCZG010000001">
    <property type="protein sequence ID" value="KAL3426851.1"/>
    <property type="molecule type" value="Genomic_DNA"/>
</dbReference>
<dbReference type="Proteomes" id="UP001629113">
    <property type="component" value="Unassembled WGS sequence"/>
</dbReference>
<dbReference type="SUPFAM" id="SSF56300">
    <property type="entry name" value="Metallo-dependent phosphatases"/>
    <property type="match status" value="1"/>
</dbReference>
<dbReference type="InterPro" id="IPR004843">
    <property type="entry name" value="Calcineurin-like_PHP"/>
</dbReference>
<dbReference type="PANTHER" id="PTHR37844">
    <property type="entry name" value="SER/THR PROTEIN PHOSPHATASE SUPERFAMILY (AFU_ORTHOLOGUE AFUA_1G14840)"/>
    <property type="match status" value="1"/>
</dbReference>
<feature type="compositionally biased region" description="Polar residues" evidence="1">
    <location>
        <begin position="303"/>
        <end position="321"/>
    </location>
</feature>
<feature type="compositionally biased region" description="Polar residues" evidence="1">
    <location>
        <begin position="146"/>
        <end position="158"/>
    </location>
</feature>
<comment type="caution">
    <text evidence="3">The sequence shown here is derived from an EMBL/GenBank/DDBJ whole genome shotgun (WGS) entry which is preliminary data.</text>
</comment>
<proteinExistence type="predicted"/>
<feature type="domain" description="Calcineurin-like phosphoesterase" evidence="2">
    <location>
        <begin position="486"/>
        <end position="712"/>
    </location>
</feature>
<evidence type="ECO:0000256" key="1">
    <source>
        <dbReference type="SAM" id="MobiDB-lite"/>
    </source>
</evidence>
<feature type="compositionally biased region" description="Polar residues" evidence="1">
    <location>
        <begin position="34"/>
        <end position="44"/>
    </location>
</feature>
<name>A0ABR4PUC9_9HELO</name>
<evidence type="ECO:0000313" key="3">
    <source>
        <dbReference type="EMBL" id="KAL3426851.1"/>
    </source>
</evidence>
<organism evidence="3 4">
    <name type="scientific">Phlyctema vagabunda</name>
    <dbReference type="NCBI Taxonomy" id="108571"/>
    <lineage>
        <taxon>Eukaryota</taxon>
        <taxon>Fungi</taxon>
        <taxon>Dikarya</taxon>
        <taxon>Ascomycota</taxon>
        <taxon>Pezizomycotina</taxon>
        <taxon>Leotiomycetes</taxon>
        <taxon>Helotiales</taxon>
        <taxon>Dermateaceae</taxon>
        <taxon>Phlyctema</taxon>
    </lineage>
</organism>
<feature type="region of interest" description="Disordered" evidence="1">
    <location>
        <begin position="1"/>
        <end position="90"/>
    </location>
</feature>
<keyword evidence="4" id="KW-1185">Reference proteome</keyword>
<sequence>MEPRAYNTRSRKRAAEGSASPGRVPKRPKDDSSRTQGRGNTSGSKPRPIPQSFEVNSSRRIPETPTPAPSTSRQAQDRHKPQTKKPVIGSDKYGNFFRYLVGRELPHEGVFVYSIDPVSGEKNFVDQNEPTSGEEFEGSDVPAPTQPASQMAGDNQATPPLRIGPPLTGGKTGQRSYWSTTANTLVDSSTHMPIREEVPLVPSAKTHPIYRTLTLTQIQQHLQAIWVSTENGETLTRTDQAYRDELRQSLQNYYDSLPEYMQNGISNVVRTKSNEGVPPGQTYVDPTLPRFIVPKTTGGKAGRSQSRPAPSSQTQRTTAEPSSVLGLKPTAMPLNHGPNFFAPQVEPGLKEPVQTPEQTRAIPPPRSTPKPPKMRTPPPRSKDRSSAVELVDKYMVPRWIFKKAEDFWFYHTKLGPEYADRALALLTNQEAKALSADVRHAYVDELINPKIRHDARAFNNCLIQNPFKDMPTFTVNNEKKKIFQIASDIHMERGGATYDFPLVREMRADFLVLAGDIGSLRNEHREKYLNWLKAHTAQRQAVFLTCGNTDFHSTGRTINEDYEEFDKLGEDPRFEGRLKTLNRDEYVVTSEGSGTIYVLGCTLWSNLDNSEEASLSNLSDFRLIKGNSFSAQKARYEKDLKYLQQRVAWIRSHEPKARILIVTHHAPSRTKISRRELDGNVMCSYFGSDILEGKDAIPGLGEGDVWVFGHTHLTTTWKNGGVEVHANQMCPEHHNKAYLNYTVSV</sequence>
<feature type="compositionally biased region" description="Pro residues" evidence="1">
    <location>
        <begin position="362"/>
        <end position="379"/>
    </location>
</feature>
<dbReference type="PANTHER" id="PTHR37844:SF2">
    <property type="entry name" value="SER_THR PROTEIN PHOSPHATASE SUPERFAMILY (AFU_ORTHOLOGUE AFUA_1G14840)"/>
    <property type="match status" value="1"/>
</dbReference>
<evidence type="ECO:0000313" key="4">
    <source>
        <dbReference type="Proteomes" id="UP001629113"/>
    </source>
</evidence>
<feature type="region of interest" description="Disordered" evidence="1">
    <location>
        <begin position="272"/>
        <end position="387"/>
    </location>
</feature>